<dbReference type="Proteomes" id="UP000076532">
    <property type="component" value="Unassembled WGS sequence"/>
</dbReference>
<organism evidence="2 3">
    <name type="scientific">Athelia psychrophila</name>
    <dbReference type="NCBI Taxonomy" id="1759441"/>
    <lineage>
        <taxon>Eukaryota</taxon>
        <taxon>Fungi</taxon>
        <taxon>Dikarya</taxon>
        <taxon>Basidiomycota</taxon>
        <taxon>Agaricomycotina</taxon>
        <taxon>Agaricomycetes</taxon>
        <taxon>Agaricomycetidae</taxon>
        <taxon>Atheliales</taxon>
        <taxon>Atheliaceae</taxon>
        <taxon>Athelia</taxon>
    </lineage>
</organism>
<evidence type="ECO:0000313" key="3">
    <source>
        <dbReference type="Proteomes" id="UP000076532"/>
    </source>
</evidence>
<accession>A0A167XPE2</accession>
<dbReference type="EMBL" id="KV417751">
    <property type="protein sequence ID" value="KZP07429.1"/>
    <property type="molecule type" value="Genomic_DNA"/>
</dbReference>
<sequence length="256" mass="27622">PHRILWYLTGPLTFTPIHAAEHVSELVVTSYVTTLSPLAEAQNRQSEAICGPPMLLAISQPDTPGQSPIPHATDEVNTVVQTASAAGWPAGRLQRFDRTQATINEVSTALNSCSWVHFACHAMQHASDGMQSAFALHDGRLKLSVIAAKRLPSARFAFLSACQSASGLEDSPGEAIHLAAGMQFAGFSSVIATMWSIRDEDAPIVAKHTYAYLLRNGVDNIDLTEGAAALNHAVSQLREDPTVTMERWAPFVYYGV</sequence>
<evidence type="ECO:0000259" key="1">
    <source>
        <dbReference type="Pfam" id="PF12770"/>
    </source>
</evidence>
<dbReference type="InterPro" id="IPR024983">
    <property type="entry name" value="CHAT_dom"/>
</dbReference>
<dbReference type="STRING" id="436010.A0A167XPE2"/>
<reference evidence="2 3" key="1">
    <citation type="journal article" date="2016" name="Mol. Biol. Evol.">
        <title>Comparative Genomics of Early-Diverging Mushroom-Forming Fungi Provides Insights into the Origins of Lignocellulose Decay Capabilities.</title>
        <authorList>
            <person name="Nagy L.G."/>
            <person name="Riley R."/>
            <person name="Tritt A."/>
            <person name="Adam C."/>
            <person name="Daum C."/>
            <person name="Floudas D."/>
            <person name="Sun H."/>
            <person name="Yadav J.S."/>
            <person name="Pangilinan J."/>
            <person name="Larsson K.H."/>
            <person name="Matsuura K."/>
            <person name="Barry K."/>
            <person name="Labutti K."/>
            <person name="Kuo R."/>
            <person name="Ohm R.A."/>
            <person name="Bhattacharya S.S."/>
            <person name="Shirouzu T."/>
            <person name="Yoshinaga Y."/>
            <person name="Martin F.M."/>
            <person name="Grigoriev I.V."/>
            <person name="Hibbett D.S."/>
        </authorList>
    </citation>
    <scope>NUCLEOTIDE SEQUENCE [LARGE SCALE GENOMIC DNA]</scope>
    <source>
        <strain evidence="2 3">CBS 109695</strain>
    </source>
</reference>
<dbReference type="AlphaFoldDB" id="A0A167XPE2"/>
<dbReference type="Pfam" id="PF12770">
    <property type="entry name" value="CHAT"/>
    <property type="match status" value="1"/>
</dbReference>
<feature type="domain" description="CHAT" evidence="1">
    <location>
        <begin position="3"/>
        <end position="255"/>
    </location>
</feature>
<protein>
    <recommendedName>
        <fullName evidence="1">CHAT domain-containing protein</fullName>
    </recommendedName>
</protein>
<proteinExistence type="predicted"/>
<keyword evidence="3" id="KW-1185">Reference proteome</keyword>
<evidence type="ECO:0000313" key="2">
    <source>
        <dbReference type="EMBL" id="KZP07429.1"/>
    </source>
</evidence>
<name>A0A167XPE2_9AGAM</name>
<dbReference type="OrthoDB" id="9991317at2759"/>
<feature type="non-terminal residue" evidence="2">
    <location>
        <position position="1"/>
    </location>
</feature>
<gene>
    <name evidence="2" type="ORF">FIBSPDRAFT_762943</name>
</gene>